<dbReference type="AlphaFoldDB" id="A0A2G5NTK6"/>
<name>A0A2G5NTK6_9STAP</name>
<accession>A0A2G5NTK6</accession>
<proteinExistence type="predicted"/>
<evidence type="ECO:0000313" key="2">
    <source>
        <dbReference type="EMBL" id="RAI82779.1"/>
    </source>
</evidence>
<keyword evidence="1" id="KW-0472">Membrane</keyword>
<dbReference type="RefSeq" id="WP_099577767.1">
    <property type="nucleotide sequence ID" value="NZ_MJBI02000001.1"/>
</dbReference>
<reference evidence="2 3" key="1">
    <citation type="journal article" date="2018" name="Front. Microbiol.">
        <title>Description and Comparative Genomics of Macrococcus caseolyticus subsp. hominis subsp. nov., Macrococcus goetzii sp. nov., Macrococcus epidermidis sp. nov., and Macrococcus bohemicus sp. nov., Novel Macrococci From Human Clinical Material With Virulence Potential and Suspected Uptake of Foreign DNA by Natural Transformation.</title>
        <authorList>
            <person name="Maslanova I."/>
            <person name="Wertheimer Z."/>
            <person name="Sedlacek I."/>
            <person name="Svec P."/>
            <person name="Indrakova A."/>
            <person name="Kovarovic V."/>
            <person name="Schumann P."/>
            <person name="Sproer C."/>
            <person name="Kralova S."/>
            <person name="Sedo O."/>
            <person name="Kristofova L."/>
            <person name="Vrbovska V."/>
            <person name="Fuzik T."/>
            <person name="Petras P."/>
            <person name="Zdrahal Z."/>
            <person name="Ruzickova V."/>
            <person name="Doskar J."/>
            <person name="Pantucek R."/>
        </authorList>
    </citation>
    <scope>NUCLEOTIDE SEQUENCE [LARGE SCALE GENOMIC DNA]</scope>
    <source>
        <strain evidence="2 3">CCM 4927</strain>
    </source>
</reference>
<keyword evidence="1" id="KW-0812">Transmembrane</keyword>
<evidence type="ECO:0000256" key="1">
    <source>
        <dbReference type="SAM" id="Phobius"/>
    </source>
</evidence>
<dbReference type="EMBL" id="MJBI02000001">
    <property type="protein sequence ID" value="RAI82779.1"/>
    <property type="molecule type" value="Genomic_DNA"/>
</dbReference>
<gene>
    <name evidence="2" type="ORF">BFS35_003595</name>
</gene>
<sequence length="253" mass="29509">MEKRVKIYLCIAAILILLSLLPLLEAYKLHSNRQSANNERLLTELTIDNKNITEVNAADNINVDMISVEHIFIDDKGKEIVAHNMDEYKKLMKKSVSYSRMYQIDDQTLQITENINKKRVSEILINKKKVNINIKTIQQLNNHYVNTPLIFEKKIATGETLLMIMQQHKEDIRYIGLQSHDDNTVGKTTLDAIDLDGVWNNRINLVGFTTLPKQHLSHYFFHLFIFYPLLTLILGLFLCYICYLRVKTTRVKE</sequence>
<protein>
    <submittedName>
        <fullName evidence="2">Uncharacterized protein</fullName>
    </submittedName>
</protein>
<dbReference type="Proteomes" id="UP000229523">
    <property type="component" value="Unassembled WGS sequence"/>
</dbReference>
<organism evidence="2 3">
    <name type="scientific">Macrococcoides goetzii</name>
    <dbReference type="NCBI Taxonomy" id="1891097"/>
    <lineage>
        <taxon>Bacteria</taxon>
        <taxon>Bacillati</taxon>
        <taxon>Bacillota</taxon>
        <taxon>Bacilli</taxon>
        <taxon>Bacillales</taxon>
        <taxon>Staphylococcaceae</taxon>
        <taxon>Macrococcoides</taxon>
    </lineage>
</organism>
<comment type="caution">
    <text evidence="2">The sequence shown here is derived from an EMBL/GenBank/DDBJ whole genome shotgun (WGS) entry which is preliminary data.</text>
</comment>
<keyword evidence="1" id="KW-1133">Transmembrane helix</keyword>
<keyword evidence="3" id="KW-1185">Reference proteome</keyword>
<evidence type="ECO:0000313" key="3">
    <source>
        <dbReference type="Proteomes" id="UP000229523"/>
    </source>
</evidence>
<feature type="transmembrane region" description="Helical" evidence="1">
    <location>
        <begin position="219"/>
        <end position="243"/>
    </location>
</feature>